<organism evidence="6 7">
    <name type="scientific">Tolypothrix tenuis PCC 7101</name>
    <dbReference type="NCBI Taxonomy" id="231146"/>
    <lineage>
        <taxon>Bacteria</taxon>
        <taxon>Bacillati</taxon>
        <taxon>Cyanobacteriota</taxon>
        <taxon>Cyanophyceae</taxon>
        <taxon>Nostocales</taxon>
        <taxon>Tolypothrichaceae</taxon>
        <taxon>Tolypothrix</taxon>
    </lineage>
</organism>
<dbReference type="Gene3D" id="2.130.10.10">
    <property type="entry name" value="YVTN repeat-like/Quinoprotein amine dehydrogenase"/>
    <property type="match status" value="8"/>
</dbReference>
<dbReference type="PANTHER" id="PTHR44129">
    <property type="entry name" value="WD REPEAT-CONTAINING PROTEIN POP1"/>
    <property type="match status" value="1"/>
</dbReference>
<feature type="repeat" description="WD" evidence="3">
    <location>
        <begin position="1143"/>
        <end position="1184"/>
    </location>
</feature>
<feature type="repeat" description="WD" evidence="3">
    <location>
        <begin position="765"/>
        <end position="806"/>
    </location>
</feature>
<dbReference type="InterPro" id="IPR027417">
    <property type="entry name" value="P-loop_NTPase"/>
</dbReference>
<dbReference type="InterPro" id="IPR015943">
    <property type="entry name" value="WD40/YVTN_repeat-like_dom_sf"/>
</dbReference>
<dbReference type="Pfam" id="PF25173">
    <property type="entry name" value="Beta-prop_WDR3_1st"/>
    <property type="match status" value="2"/>
</dbReference>
<dbReference type="InterPro" id="IPR058651">
    <property type="entry name" value="HTH_VMAP-M9"/>
</dbReference>
<feature type="repeat" description="WD" evidence="3">
    <location>
        <begin position="807"/>
        <end position="848"/>
    </location>
</feature>
<dbReference type="Pfam" id="PF26355">
    <property type="entry name" value="HTH_VMAP-M9"/>
    <property type="match status" value="1"/>
</dbReference>
<dbReference type="PRINTS" id="PR00320">
    <property type="entry name" value="GPROTEINBRPT"/>
</dbReference>
<keyword evidence="1 3" id="KW-0853">WD repeat</keyword>
<dbReference type="PROSITE" id="PS50294">
    <property type="entry name" value="WD_REPEATS_REGION"/>
    <property type="match status" value="11"/>
</dbReference>
<reference evidence="6 7" key="1">
    <citation type="submission" date="2017-06" db="EMBL/GenBank/DDBJ databases">
        <title>Genome sequencing of cyanobaciteial culture collection at National Institute for Environmental Studies (NIES).</title>
        <authorList>
            <person name="Hirose Y."/>
            <person name="Shimura Y."/>
            <person name="Fujisawa T."/>
            <person name="Nakamura Y."/>
            <person name="Kawachi M."/>
        </authorList>
    </citation>
    <scope>NUCLEOTIDE SEQUENCE [LARGE SCALE GENOMIC DNA]</scope>
    <source>
        <strain evidence="6 7">NIES-37</strain>
    </source>
</reference>
<dbReference type="InterPro" id="IPR036322">
    <property type="entry name" value="WD40_repeat_dom_sf"/>
</dbReference>
<proteinExistence type="predicted"/>
<dbReference type="InterPro" id="IPR001680">
    <property type="entry name" value="WD40_rpt"/>
</dbReference>
<keyword evidence="2" id="KW-0677">Repeat</keyword>
<gene>
    <name evidence="6" type="ORF">NIES37_67510</name>
</gene>
<evidence type="ECO:0000313" key="7">
    <source>
        <dbReference type="Proteomes" id="UP000218785"/>
    </source>
</evidence>
<feature type="domain" description="vWA-MoxR associated protein N-terminal HTH" evidence="5">
    <location>
        <begin position="1"/>
        <end position="85"/>
    </location>
</feature>
<dbReference type="Pfam" id="PF00400">
    <property type="entry name" value="WD40"/>
    <property type="match status" value="6"/>
</dbReference>
<feature type="repeat" description="WD" evidence="3">
    <location>
        <begin position="639"/>
        <end position="680"/>
    </location>
</feature>
<dbReference type="InterPro" id="IPR020472">
    <property type="entry name" value="WD40_PAC1"/>
</dbReference>
<dbReference type="SMART" id="SM00320">
    <property type="entry name" value="WD40"/>
    <property type="match status" value="14"/>
</dbReference>
<dbReference type="PROSITE" id="PS50231">
    <property type="entry name" value="RICIN_B_LECTIN"/>
    <property type="match status" value="1"/>
</dbReference>
<evidence type="ECO:0000256" key="1">
    <source>
        <dbReference type="ARBA" id="ARBA00022574"/>
    </source>
</evidence>
<evidence type="ECO:0000313" key="6">
    <source>
        <dbReference type="EMBL" id="BAZ02738.1"/>
    </source>
</evidence>
<feature type="repeat" description="WD" evidence="3">
    <location>
        <begin position="604"/>
        <end position="638"/>
    </location>
</feature>
<dbReference type="Gene3D" id="3.40.50.300">
    <property type="entry name" value="P-loop containing nucleotide triphosphate hydrolases"/>
    <property type="match status" value="1"/>
</dbReference>
<feature type="domain" description="NB-ARC" evidence="4">
    <location>
        <begin position="137"/>
        <end position="236"/>
    </location>
</feature>
<dbReference type="SUPFAM" id="SSF50978">
    <property type="entry name" value="WD40 repeat-like"/>
    <property type="match status" value="3"/>
</dbReference>
<feature type="repeat" description="WD" evidence="3">
    <location>
        <begin position="1100"/>
        <end position="1142"/>
    </location>
</feature>
<evidence type="ECO:0000259" key="4">
    <source>
        <dbReference type="Pfam" id="PF00931"/>
    </source>
</evidence>
<protein>
    <submittedName>
        <fullName evidence="6">WD-40 repeat-containing protein</fullName>
    </submittedName>
</protein>
<dbReference type="InterPro" id="IPR050349">
    <property type="entry name" value="WD_LIS1/nudF_dynein_reg"/>
</dbReference>
<accession>A0A1Z4NAI8</accession>
<dbReference type="CDD" id="cd00200">
    <property type="entry name" value="WD40"/>
    <property type="match status" value="3"/>
</dbReference>
<keyword evidence="7" id="KW-1185">Reference proteome</keyword>
<evidence type="ECO:0000259" key="5">
    <source>
        <dbReference type="Pfam" id="PF26355"/>
    </source>
</evidence>
<dbReference type="InterPro" id="IPR002182">
    <property type="entry name" value="NB-ARC"/>
</dbReference>
<feature type="repeat" description="WD" evidence="3">
    <location>
        <begin position="975"/>
        <end position="1016"/>
    </location>
</feature>
<dbReference type="KEGG" id="ttq:NIES37_67510"/>
<evidence type="ECO:0000256" key="3">
    <source>
        <dbReference type="PROSITE-ProRule" id="PRU00221"/>
    </source>
</evidence>
<feature type="repeat" description="WD" evidence="3">
    <location>
        <begin position="681"/>
        <end position="722"/>
    </location>
</feature>
<dbReference type="PROSITE" id="PS50082">
    <property type="entry name" value="WD_REPEATS_2"/>
    <property type="match status" value="14"/>
</dbReference>
<dbReference type="InterPro" id="IPR019775">
    <property type="entry name" value="WD40_repeat_CS"/>
</dbReference>
<name>A0A1Z4NAI8_9CYAN</name>
<feature type="repeat" description="WD" evidence="3">
    <location>
        <begin position="849"/>
        <end position="890"/>
    </location>
</feature>
<dbReference type="PROSITE" id="PS00678">
    <property type="entry name" value="WD_REPEATS_1"/>
    <property type="match status" value="9"/>
</dbReference>
<dbReference type="PRINTS" id="PR00364">
    <property type="entry name" value="DISEASERSIST"/>
</dbReference>
<feature type="repeat" description="WD" evidence="3">
    <location>
        <begin position="891"/>
        <end position="932"/>
    </location>
</feature>
<dbReference type="SUPFAM" id="SSF141571">
    <property type="entry name" value="Pentapeptide repeat-like"/>
    <property type="match status" value="1"/>
</dbReference>
<feature type="repeat" description="WD" evidence="3">
    <location>
        <begin position="933"/>
        <end position="974"/>
    </location>
</feature>
<feature type="repeat" description="WD" evidence="3">
    <location>
        <begin position="1059"/>
        <end position="1100"/>
    </location>
</feature>
<dbReference type="SUPFAM" id="SSF52540">
    <property type="entry name" value="P-loop containing nucleoside triphosphate hydrolases"/>
    <property type="match status" value="1"/>
</dbReference>
<sequence>MDFETALKIVDAAVVAHTKRHLKDIEVIVLRRSWQGQKYKEIAKTYGYTTDYLQHDVGPKLWQMLSAVFGEKVSKKNFQAAIKRQMGLQLLAVPKPPGVEEVEEVAKISHFQALNHRYQDWGEAVDVSVFYGRTEELAVLKQWIVKDQCRVLALLGMGGMGKTVLSVKLAEQFQEQFDYVIWRSLRHALPLKDLLAELILFLSDQQQTNFSETVDVLISQLINYLRCSRCLLVLDNFDAILDSSGVSAGQYREGYEEYGELLRRLGSERHKGCIVLTSREKPKTLALLEGETLPIRTLLLAGLSVEEISKILQANGCFCHSQADWQSLRERYSGNPLALKIVSTTVRDLFDGSISEFLEQGAIAFGEINTLLDEQFQRLSQIEKHLMYWLAINRELVTLAQLRKDFVPTISQPKLLEALQSLGRRCLIEKSNRLFTLQPVVMEYVTEQFLERVYQEIVEKGEDTEVRNETNPSSLFLSHALMKATAKDYVRDSQIRIIIAPLVALLVGKFKSKKDVEYQLHQILSGLRSQSAPKEGRSQFANSVGYAGGNIINLLRQLEIDLRGYDFSHLTIWQAYLQNVNLQQVNFAYADLDQTVFTKIIGGVISVTFSPDGKLLATGDTNGQLCLWQVADGKQLLTCEAHDSWTLAVAFSSNGQILASSSIDRTVKLSDTRTGQCLKTLLGHTAYVDSVAFSPDGQTLASGSWDQTIRLWNIYTGECLKILPGHDNHVHSVAFSADGQTLASGSLDCTVKLWDVQTGECIKTLQGHTSRVWSVTCSPQGKILASGSDDCTVKLWDLHTGKCLKTFSGHTDSVKSVAFSPQGETLASASVDKTIKLWEVSTGHCCQTLQGHSNQIWSITFNPASHTLASGGEEQAVKLWDTKTGKCLMTLQGYSNPIFSVAFNSESQTIVSGSEDGVVRLWNVSTRECSQTLQGHNKRIWSVAFSPDDRTLASGSEDRTVKLWDAYTGQCLHTLHEHTSWVWCVAFSPHSRTLASGSDDCTIKLWDVLTGLCLKTLQGHTSVVSVVIFSPDGQFIVSSSLDTTIKLWDVRTGLCLKTLQGHTGPILSVTFSPDGQTLASGSFDQTIKLWNFRTGQCLKTLQQPSQIKFMAFSPDGQTLASSGVEDQTISLWSVRTSQRFNTLQGHLKIVSSFSFSSDSQTLVSSSLDETIKLWDVNTGECLKTLRVERPYEGMKITGATGLTKAQKAILIVLGAVD</sequence>
<feature type="repeat" description="WD" evidence="3">
    <location>
        <begin position="1017"/>
        <end position="1058"/>
    </location>
</feature>
<feature type="repeat" description="WD" evidence="3">
    <location>
        <begin position="723"/>
        <end position="764"/>
    </location>
</feature>
<dbReference type="Pfam" id="PF00931">
    <property type="entry name" value="NB-ARC"/>
    <property type="match status" value="1"/>
</dbReference>
<dbReference type="AlphaFoldDB" id="A0A1Z4NAI8"/>
<dbReference type="Proteomes" id="UP000218785">
    <property type="component" value="Chromosome"/>
</dbReference>
<dbReference type="GO" id="GO:0043531">
    <property type="term" value="F:ADP binding"/>
    <property type="evidence" value="ECO:0007669"/>
    <property type="project" value="InterPro"/>
</dbReference>
<evidence type="ECO:0000256" key="2">
    <source>
        <dbReference type="ARBA" id="ARBA00022737"/>
    </source>
</evidence>
<dbReference type="RefSeq" id="WP_096583157.1">
    <property type="nucleotide sequence ID" value="NZ_CAWNJS010000001.1"/>
</dbReference>
<dbReference type="EMBL" id="AP018248">
    <property type="protein sequence ID" value="BAZ02738.1"/>
    <property type="molecule type" value="Genomic_DNA"/>
</dbReference>